<comment type="caution">
    <text evidence="1">The sequence shown here is derived from an EMBL/GenBank/DDBJ whole genome shotgun (WGS) entry which is preliminary data.</text>
</comment>
<reference evidence="1" key="1">
    <citation type="journal article" date="2014" name="Int. J. Syst. Evol. Microbiol.">
        <title>Complete genome sequence of Corynebacterium casei LMG S-19264T (=DSM 44701T), isolated from a smear-ripened cheese.</title>
        <authorList>
            <consortium name="US DOE Joint Genome Institute (JGI-PGF)"/>
            <person name="Walter F."/>
            <person name="Albersmeier A."/>
            <person name="Kalinowski J."/>
            <person name="Ruckert C."/>
        </authorList>
    </citation>
    <scope>NUCLEOTIDE SEQUENCE</scope>
    <source>
        <strain evidence="1">VKM Ac-1958</strain>
    </source>
</reference>
<dbReference type="EMBL" id="BSET01000002">
    <property type="protein sequence ID" value="GLK02864.1"/>
    <property type="molecule type" value="Genomic_DNA"/>
</dbReference>
<dbReference type="Gene3D" id="3.30.530.20">
    <property type="match status" value="1"/>
</dbReference>
<dbReference type="Pfam" id="PF10604">
    <property type="entry name" value="Polyketide_cyc2"/>
    <property type="match status" value="1"/>
</dbReference>
<evidence type="ECO:0008006" key="3">
    <source>
        <dbReference type="Google" id="ProtNLM"/>
    </source>
</evidence>
<protein>
    <recommendedName>
        <fullName evidence="3">Clp protease</fullName>
    </recommendedName>
</protein>
<organism evidence="1 2">
    <name type="scientific">Microbacterium keratanolyticum</name>
    <dbReference type="NCBI Taxonomy" id="67574"/>
    <lineage>
        <taxon>Bacteria</taxon>
        <taxon>Bacillati</taxon>
        <taxon>Actinomycetota</taxon>
        <taxon>Actinomycetes</taxon>
        <taxon>Micrococcales</taxon>
        <taxon>Microbacteriaceae</taxon>
        <taxon>Microbacterium</taxon>
    </lineage>
</organism>
<dbReference type="InterPro" id="IPR036628">
    <property type="entry name" value="Clp_N_dom_sf"/>
</dbReference>
<dbReference type="AlphaFoldDB" id="A0A9W6HUI6"/>
<dbReference type="Proteomes" id="UP001142325">
    <property type="component" value="Unassembled WGS sequence"/>
</dbReference>
<dbReference type="InterPro" id="IPR023393">
    <property type="entry name" value="START-like_dom_sf"/>
</dbReference>
<keyword evidence="2" id="KW-1185">Reference proteome</keyword>
<dbReference type="Gene3D" id="1.10.1780.10">
    <property type="entry name" value="Clp, N-terminal domain"/>
    <property type="match status" value="1"/>
</dbReference>
<evidence type="ECO:0000313" key="2">
    <source>
        <dbReference type="Proteomes" id="UP001142325"/>
    </source>
</evidence>
<proteinExistence type="predicted"/>
<gene>
    <name evidence="1" type="ORF">GCM10017596_25790</name>
</gene>
<dbReference type="CDD" id="cd07814">
    <property type="entry name" value="SRPBCC_CalC_Aha1-like"/>
    <property type="match status" value="1"/>
</dbReference>
<reference evidence="1" key="2">
    <citation type="submission" date="2023-01" db="EMBL/GenBank/DDBJ databases">
        <authorList>
            <person name="Sun Q."/>
            <person name="Evtushenko L."/>
        </authorList>
    </citation>
    <scope>NUCLEOTIDE SEQUENCE</scope>
    <source>
        <strain evidence="1">VKM Ac-1958</strain>
    </source>
</reference>
<dbReference type="InterPro" id="IPR019587">
    <property type="entry name" value="Polyketide_cyclase/dehydratase"/>
</dbReference>
<evidence type="ECO:0000313" key="1">
    <source>
        <dbReference type="EMBL" id="GLK02864.1"/>
    </source>
</evidence>
<name>A0A9W6HUI6_9MICO</name>
<dbReference type="RefSeq" id="WP_204937692.1">
    <property type="nucleotide sequence ID" value="NZ_BAAAUM010000002.1"/>
</dbReference>
<accession>A0A9W6HUI6</accession>
<dbReference type="SUPFAM" id="SSF81923">
    <property type="entry name" value="Double Clp-N motif"/>
    <property type="match status" value="1"/>
</dbReference>
<sequence length="326" mass="35925">MSKPARMVATSHQLSLAAMEEASRTGERTADLEHLLMALSLSEQPAGQVLRGLGVSLTALREAVAHQRDAELGLLGVEIMNAAQQRIVFHETGGYEWSDRAMRVLDKVSVGDGGPSAVLLALLEEPSGRVEQVLARLGVTPEQVGDRLADAAGVVPDQARFTRTDRAITRTSQAFIPAPVAEVWTLVADPARLPEWDLNVAEVEPAEGGPWVARTRTRTPDGKEVRLGQGLEYQRVELLAQKDSSRVEWRFRYPERPDLNTRLVALALEPAAGGTQLKISFAWELTGQRPRRPLRMVTGWIMRPAMRFALWMQAAQVASSISRVFR</sequence>
<dbReference type="SUPFAM" id="SSF55961">
    <property type="entry name" value="Bet v1-like"/>
    <property type="match status" value="1"/>
</dbReference>